<dbReference type="Proteomes" id="UP000263957">
    <property type="component" value="Unassembled WGS sequence"/>
</dbReference>
<keyword evidence="8" id="KW-0472">Membrane</keyword>
<keyword evidence="7" id="KW-1133">Transmembrane helix</keyword>
<dbReference type="EMBL" id="DOGS01000070">
    <property type="protein sequence ID" value="HBQ47922.1"/>
    <property type="molecule type" value="Genomic_DNA"/>
</dbReference>
<evidence type="ECO:0000256" key="6">
    <source>
        <dbReference type="ARBA" id="ARBA00022927"/>
    </source>
</evidence>
<gene>
    <name evidence="10" type="ORF">DD728_03390</name>
</gene>
<dbReference type="AlphaFoldDB" id="A0A356W4P2"/>
<dbReference type="GO" id="GO:0005886">
    <property type="term" value="C:plasma membrane"/>
    <property type="evidence" value="ECO:0007669"/>
    <property type="project" value="UniProtKB-SubCell"/>
</dbReference>
<evidence type="ECO:0000259" key="9">
    <source>
        <dbReference type="Pfam" id="PF11356"/>
    </source>
</evidence>
<accession>A0A356W4P2</accession>
<keyword evidence="6" id="KW-0653">Protein transport</keyword>
<evidence type="ECO:0000256" key="4">
    <source>
        <dbReference type="ARBA" id="ARBA00022519"/>
    </source>
</evidence>
<evidence type="ECO:0000256" key="2">
    <source>
        <dbReference type="ARBA" id="ARBA00022448"/>
    </source>
</evidence>
<dbReference type="Pfam" id="PF11356">
    <property type="entry name" value="T2SSC"/>
    <property type="match status" value="1"/>
</dbReference>
<evidence type="ECO:0000313" key="10">
    <source>
        <dbReference type="EMBL" id="HBQ47922.1"/>
    </source>
</evidence>
<evidence type="ECO:0000256" key="3">
    <source>
        <dbReference type="ARBA" id="ARBA00022475"/>
    </source>
</evidence>
<dbReference type="InterPro" id="IPR024961">
    <property type="entry name" value="T2SS_GspC_N"/>
</dbReference>
<sequence>MRHESRAHWSLNDRGKWVELSVERFESLAKIARQGASPALRAIEAVLVIGLGLSAAKLAWLAIEPGGAVSPDIPVRASVPGPMVTTSAIAVDTSRLIHENPFGAGAAILADTPDAPETSLNLRLRGVRASSDEADGIAWITTPNNETAAYRPGEVILDGVTLHRIYADRVTLRKAGQTEALLMEGGAGLLSVLTTPGSNEARDGLSPNTTTSRVARADLVSSITIDPVHRGTDFVGYRIGSRGDETVLIQAGLRPGDVVIGLDGAAITDVPPAELARKFSDPAPVRLTLDRDGQTFDHTLAPEEARSR</sequence>
<dbReference type="Gene3D" id="2.30.42.10">
    <property type="match status" value="1"/>
</dbReference>
<dbReference type="Gene3D" id="2.30.30.830">
    <property type="match status" value="1"/>
</dbReference>
<proteinExistence type="predicted"/>
<dbReference type="InterPro" id="IPR036034">
    <property type="entry name" value="PDZ_sf"/>
</dbReference>
<dbReference type="SUPFAM" id="SSF50156">
    <property type="entry name" value="PDZ domain-like"/>
    <property type="match status" value="1"/>
</dbReference>
<keyword evidence="3" id="KW-1003">Cell membrane</keyword>
<evidence type="ECO:0000256" key="1">
    <source>
        <dbReference type="ARBA" id="ARBA00004533"/>
    </source>
</evidence>
<organism evidence="10 11">
    <name type="scientific">Hyphomonas atlantica</name>
    <dbReference type="NCBI Taxonomy" id="1280948"/>
    <lineage>
        <taxon>Bacteria</taxon>
        <taxon>Pseudomonadati</taxon>
        <taxon>Pseudomonadota</taxon>
        <taxon>Alphaproteobacteria</taxon>
        <taxon>Hyphomonadales</taxon>
        <taxon>Hyphomonadaceae</taxon>
        <taxon>Hyphomonas</taxon>
    </lineage>
</organism>
<dbReference type="GO" id="GO:0015031">
    <property type="term" value="P:protein transport"/>
    <property type="evidence" value="ECO:0007669"/>
    <property type="project" value="UniProtKB-KW"/>
</dbReference>
<protein>
    <recommendedName>
        <fullName evidence="9">Type II secretion system protein GspC N-terminal domain-containing protein</fullName>
    </recommendedName>
</protein>
<evidence type="ECO:0000256" key="8">
    <source>
        <dbReference type="ARBA" id="ARBA00023136"/>
    </source>
</evidence>
<comment type="caution">
    <text evidence="10">The sequence shown here is derived from an EMBL/GenBank/DDBJ whole genome shotgun (WGS) entry which is preliminary data.</text>
</comment>
<evidence type="ECO:0000313" key="11">
    <source>
        <dbReference type="Proteomes" id="UP000263957"/>
    </source>
</evidence>
<reference evidence="10 11" key="1">
    <citation type="journal article" date="2018" name="Nat. Biotechnol.">
        <title>A standardized bacterial taxonomy based on genome phylogeny substantially revises the tree of life.</title>
        <authorList>
            <person name="Parks D.H."/>
            <person name="Chuvochina M."/>
            <person name="Waite D.W."/>
            <person name="Rinke C."/>
            <person name="Skarshewski A."/>
            <person name="Chaumeil P.A."/>
            <person name="Hugenholtz P."/>
        </authorList>
    </citation>
    <scope>NUCLEOTIDE SEQUENCE [LARGE SCALE GENOMIC DNA]</scope>
    <source>
        <strain evidence="10">UBA10378</strain>
    </source>
</reference>
<keyword evidence="2" id="KW-0813">Transport</keyword>
<name>A0A356W4P2_9PROT</name>
<keyword evidence="4" id="KW-0997">Cell inner membrane</keyword>
<evidence type="ECO:0000256" key="5">
    <source>
        <dbReference type="ARBA" id="ARBA00022692"/>
    </source>
</evidence>
<comment type="subcellular location">
    <subcellularLocation>
        <location evidence="1">Cell inner membrane</location>
    </subcellularLocation>
</comment>
<feature type="domain" description="Type II secretion system protein GspC N-terminal" evidence="9">
    <location>
        <begin position="47"/>
        <end position="182"/>
    </location>
</feature>
<keyword evidence="5" id="KW-0812">Transmembrane</keyword>
<evidence type="ECO:0000256" key="7">
    <source>
        <dbReference type="ARBA" id="ARBA00022989"/>
    </source>
</evidence>